<protein>
    <submittedName>
        <fullName evidence="3">Uncharacterized protein</fullName>
    </submittedName>
</protein>
<dbReference type="GeneTree" id="ENSGT01030000234531"/>
<dbReference type="AlphaFoldDB" id="A0A452T8U7"/>
<dbReference type="PANTHER" id="PTHR14224:SF95">
    <property type="entry name" value="MELANOMA ANTIGEN PREFERENTIALLY EXPRESSED IN TUMORS-LIKE"/>
    <property type="match status" value="1"/>
</dbReference>
<name>A0A452T8U7_URSMA</name>
<dbReference type="GO" id="GO:0005737">
    <property type="term" value="C:cytoplasm"/>
    <property type="evidence" value="ECO:0007669"/>
    <property type="project" value="TreeGrafter"/>
</dbReference>
<evidence type="ECO:0000313" key="3">
    <source>
        <dbReference type="Ensembl" id="ENSUMAP00000004174"/>
    </source>
</evidence>
<dbReference type="PANTHER" id="PTHR14224">
    <property type="entry name" value="SIMILAR TO PREFERENTIALLY EXPRESSED ANTIGEN IN MELANOMA-LIKE 3"/>
    <property type="match status" value="1"/>
</dbReference>
<dbReference type="InterPro" id="IPR050694">
    <property type="entry name" value="LRRC14/PRAME"/>
</dbReference>
<evidence type="ECO:0000256" key="2">
    <source>
        <dbReference type="ARBA" id="ARBA00022737"/>
    </source>
</evidence>
<keyword evidence="2" id="KW-0677">Repeat</keyword>
<sequence>MWGSIPERRDHALSRRQMLNRCATQALLSSEASPIPALEEFTADLFSPLLRAAFAKAPKKALKALVQVWPFPFLRLGSLLVQWPNRESLQAVLGGLEAFPAQKARPPPEAPPVLLLPLRQPASSAQVSGWAGCP</sequence>
<dbReference type="OMA" id="QWPNRES"/>
<reference evidence="3" key="1">
    <citation type="submission" date="2019-03" db="UniProtKB">
        <authorList>
            <consortium name="Ensembl"/>
        </authorList>
    </citation>
    <scope>IDENTIFICATION</scope>
</reference>
<accession>A0A452T8U7</accession>
<evidence type="ECO:0000256" key="1">
    <source>
        <dbReference type="ARBA" id="ARBA00022614"/>
    </source>
</evidence>
<organism evidence="3">
    <name type="scientific">Ursus maritimus</name>
    <name type="common">Polar bear</name>
    <name type="synonym">Thalarctos maritimus</name>
    <dbReference type="NCBI Taxonomy" id="29073"/>
    <lineage>
        <taxon>Eukaryota</taxon>
        <taxon>Metazoa</taxon>
        <taxon>Chordata</taxon>
        <taxon>Craniata</taxon>
        <taxon>Vertebrata</taxon>
        <taxon>Euteleostomi</taxon>
        <taxon>Mammalia</taxon>
        <taxon>Eutheria</taxon>
        <taxon>Laurasiatheria</taxon>
        <taxon>Carnivora</taxon>
        <taxon>Caniformia</taxon>
        <taxon>Ursidae</taxon>
        <taxon>Ursus</taxon>
    </lineage>
</organism>
<keyword evidence="1" id="KW-0433">Leucine-rich repeat</keyword>
<dbReference type="Ensembl" id="ENSUMAT00000005079.1">
    <property type="protein sequence ID" value="ENSUMAP00000004174.1"/>
    <property type="gene ID" value="ENSUMAG00000003381.1"/>
</dbReference>
<proteinExistence type="predicted"/>